<dbReference type="InterPro" id="IPR001789">
    <property type="entry name" value="Sig_transdc_resp-reg_receiver"/>
</dbReference>
<evidence type="ECO:0000256" key="1">
    <source>
        <dbReference type="PROSITE-ProRule" id="PRU00169"/>
    </source>
</evidence>
<feature type="modified residue" description="4-aspartylphosphate" evidence="1">
    <location>
        <position position="52"/>
    </location>
</feature>
<gene>
    <name evidence="3" type="ORF">K0B96_12175</name>
</gene>
<dbReference type="Gene3D" id="3.40.50.2300">
    <property type="match status" value="1"/>
</dbReference>
<dbReference type="SUPFAM" id="SSF52172">
    <property type="entry name" value="CheY-like"/>
    <property type="match status" value="1"/>
</dbReference>
<dbReference type="Pfam" id="PF00072">
    <property type="entry name" value="Response_reg"/>
    <property type="match status" value="1"/>
</dbReference>
<dbReference type="InterPro" id="IPR011006">
    <property type="entry name" value="CheY-like_superfamily"/>
</dbReference>
<dbReference type="PROSITE" id="PS50110">
    <property type="entry name" value="RESPONSE_REGULATORY"/>
    <property type="match status" value="1"/>
</dbReference>
<name>A0A8F9TUL0_9BACT</name>
<evidence type="ECO:0000313" key="3">
    <source>
        <dbReference type="EMBL" id="QYM78064.1"/>
    </source>
</evidence>
<sequence length="137" mass="15363">MVEDDPDAVFFIRRLLQKAGTNHPVEVMADGEEAIAFLEKSDAGRPLLVFLDLRLPRIDGFGVLKWIRQRPEFTDMLTVILSTSDENSDVKRAYELGADGYLPKFPTSAEVRAVVDAAHEAAEERPTLPGLTRPRRE</sequence>
<dbReference type="PANTHER" id="PTHR44520:SF2">
    <property type="entry name" value="RESPONSE REGULATOR RCP1"/>
    <property type="match status" value="1"/>
</dbReference>
<dbReference type="Proteomes" id="UP000825051">
    <property type="component" value="Chromosome"/>
</dbReference>
<dbReference type="RefSeq" id="WP_220161168.1">
    <property type="nucleotide sequence ID" value="NZ_CP080507.1"/>
</dbReference>
<feature type="domain" description="Response regulatory" evidence="2">
    <location>
        <begin position="1"/>
        <end position="119"/>
    </location>
</feature>
<proteinExistence type="predicted"/>
<keyword evidence="4" id="KW-1185">Reference proteome</keyword>
<dbReference type="PANTHER" id="PTHR44520">
    <property type="entry name" value="RESPONSE REGULATOR RCP1-RELATED"/>
    <property type="match status" value="1"/>
</dbReference>
<dbReference type="EMBL" id="CP080507">
    <property type="protein sequence ID" value="QYM78064.1"/>
    <property type="molecule type" value="Genomic_DNA"/>
</dbReference>
<dbReference type="AlphaFoldDB" id="A0A8F9TUL0"/>
<accession>A0A8F9TUL0</accession>
<dbReference type="GO" id="GO:0000160">
    <property type="term" value="P:phosphorelay signal transduction system"/>
    <property type="evidence" value="ECO:0007669"/>
    <property type="project" value="InterPro"/>
</dbReference>
<protein>
    <submittedName>
        <fullName evidence="3">Response regulator</fullName>
    </submittedName>
</protein>
<dbReference type="KEGG" id="ole:K0B96_12175"/>
<dbReference type="CDD" id="cd17557">
    <property type="entry name" value="REC_Rcp-like"/>
    <property type="match status" value="1"/>
</dbReference>
<organism evidence="3 4">
    <name type="scientific">Horticoccus luteus</name>
    <dbReference type="NCBI Taxonomy" id="2862869"/>
    <lineage>
        <taxon>Bacteria</taxon>
        <taxon>Pseudomonadati</taxon>
        <taxon>Verrucomicrobiota</taxon>
        <taxon>Opitutia</taxon>
        <taxon>Opitutales</taxon>
        <taxon>Opitutaceae</taxon>
        <taxon>Horticoccus</taxon>
    </lineage>
</organism>
<evidence type="ECO:0000313" key="4">
    <source>
        <dbReference type="Proteomes" id="UP000825051"/>
    </source>
</evidence>
<dbReference type="SMART" id="SM00448">
    <property type="entry name" value="REC"/>
    <property type="match status" value="1"/>
</dbReference>
<evidence type="ECO:0000259" key="2">
    <source>
        <dbReference type="PROSITE" id="PS50110"/>
    </source>
</evidence>
<reference evidence="3" key="1">
    <citation type="submission" date="2021-08" db="EMBL/GenBank/DDBJ databases">
        <title>Genome of a novel bacterium of the phylum Verrucomicrobia, Oleiharenicola sp. KSB-15.</title>
        <authorList>
            <person name="Chung J.-H."/>
            <person name="Ahn J.-H."/>
            <person name="Yoon Y."/>
            <person name="Kim D.-Y."/>
            <person name="An S.-H."/>
            <person name="Park I."/>
            <person name="Yeon J."/>
        </authorList>
    </citation>
    <scope>NUCLEOTIDE SEQUENCE</scope>
    <source>
        <strain evidence="3">KSB-15</strain>
    </source>
</reference>
<dbReference type="InterPro" id="IPR052893">
    <property type="entry name" value="TCS_response_regulator"/>
</dbReference>
<keyword evidence="1" id="KW-0597">Phosphoprotein</keyword>